<proteinExistence type="predicted"/>
<gene>
    <name evidence="2" type="ORF">EBV32_00015</name>
</gene>
<evidence type="ECO:0000259" key="1">
    <source>
        <dbReference type="Pfam" id="PF04233"/>
    </source>
</evidence>
<protein>
    <recommendedName>
        <fullName evidence="1">Phage head morphogenesis domain-containing protein</fullName>
    </recommendedName>
</protein>
<feature type="domain" description="Phage head morphogenesis" evidence="1">
    <location>
        <begin position="199"/>
        <end position="303"/>
    </location>
</feature>
<accession>A0A964UYN7</accession>
<organism evidence="2 3">
    <name type="scientific">Candidatus Fonsibacter lacus</name>
    <dbReference type="NCBI Taxonomy" id="2576439"/>
    <lineage>
        <taxon>Bacteria</taxon>
        <taxon>Pseudomonadati</taxon>
        <taxon>Pseudomonadota</taxon>
        <taxon>Alphaproteobacteria</taxon>
        <taxon>Candidatus Pelagibacterales</taxon>
        <taxon>Candidatus Pelagibacterales incertae sedis</taxon>
        <taxon>Candidatus Fonsibacter</taxon>
    </lineage>
</organism>
<dbReference type="NCBIfam" id="TIGR01641">
    <property type="entry name" value="phageSPP1_gp7"/>
    <property type="match status" value="1"/>
</dbReference>
<dbReference type="AlphaFoldDB" id="A0A964UYN7"/>
<dbReference type="InterPro" id="IPR006528">
    <property type="entry name" value="Phage_head_morphogenesis_dom"/>
</dbReference>
<dbReference type="Proteomes" id="UP000713222">
    <property type="component" value="Unassembled WGS sequence"/>
</dbReference>
<evidence type="ECO:0000313" key="3">
    <source>
        <dbReference type="Proteomes" id="UP000713222"/>
    </source>
</evidence>
<dbReference type="EMBL" id="RGET01000001">
    <property type="protein sequence ID" value="NBN87471.1"/>
    <property type="molecule type" value="Genomic_DNA"/>
</dbReference>
<dbReference type="Pfam" id="PF04233">
    <property type="entry name" value="Phage_Mu_F"/>
    <property type="match status" value="1"/>
</dbReference>
<comment type="caution">
    <text evidence="2">The sequence shown here is derived from an EMBL/GenBank/DDBJ whole genome shotgun (WGS) entry which is preliminary data.</text>
</comment>
<reference evidence="2" key="1">
    <citation type="submission" date="2018-10" db="EMBL/GenBank/DDBJ databases">
        <title>Iterative Subtractive Binning of Freshwater Chronoseries Metagenomes Recovers Nearly Complete Genomes from over Four Hundred Novel Species.</title>
        <authorList>
            <person name="Rodriguez-R L.M."/>
            <person name="Tsementzi D."/>
            <person name="Luo C."/>
            <person name="Konstantinidis K.T."/>
        </authorList>
    </citation>
    <scope>NUCLEOTIDE SEQUENCE</scope>
    <source>
        <strain evidence="2">WB7_6_001</strain>
    </source>
</reference>
<name>A0A964UYN7_9PROT</name>
<evidence type="ECO:0000313" key="2">
    <source>
        <dbReference type="EMBL" id="NBN87471.1"/>
    </source>
</evidence>
<sequence>MATPSALYRNAIDLNRYSNSVAKQIVTAYNDIIVDSVNQLRAIDELAAPVKTARLRSILAQLKESLGTWSNASVNTMTQELQGLALLQSEFVEDQLKRVLPAGARSAVNTVAISPQFAQSVVTTDPTQINVVTLSDDLVAAVQGAPQTYSLTAAQGATITLPNGAVVQKAFRGIAEDQAERFAQVVRNGLLTGEPTPAIAKRLIGNLELGQAGSVKQIAKAGGDLTKATDQQVMALVRTSVNQVANAASQQVYEANQDITKKYRYVATLDARTSSICAALDGREFEYGKGPMPPQHFNCRSTTVPVIDYDELGFDPPPPGKRSSMDGPVPADTSYGQWLAKQDAATKAEVLGKERVRYFDLLAKKYGAKDAMAKLVRDDGSELTLEQLRRRYGAAES</sequence>